<evidence type="ECO:0000256" key="1">
    <source>
        <dbReference type="SAM" id="MobiDB-lite"/>
    </source>
</evidence>
<dbReference type="PROSITE" id="PS51257">
    <property type="entry name" value="PROKAR_LIPOPROTEIN"/>
    <property type="match status" value="1"/>
</dbReference>
<sequence>MRSFFLLSVAVAATVACPSKEYLPCIVQLSAQKVPFDVNILNVVYNITTEAKLMHTCKTYERVFPCFEQRTALCGTKSQKTHLERSKRLHSYLCAPFLFRESCGEKDFMCKAKVDLSQMSTCTYLAVEKNCGGEAALFFAQMQQVLTNKEYPVQCTYSPSLVPITSKSSKKGLPIEPLRQYAEDYEASSFVTAFPKTAPEVPKNSQAVRRADPKKNSRNQPLSTMMTFTVRTPTIKSVNSGNAVPAQQNRTKFFHGAQPIPETSIFIPPLQPINKFKPNPYATQKPTQKPVSFTFVHPNPKAQNLITKASQNKALPVTTPSYDGKYVPWSFKADQTTTEGHPTLLTSTAVPILNMPDTVDSATQRPQEFIFSFTNGTQVTTPLPFKIEINWMNDDSAVETPWYQQSTPTVRDEPTQAPLQDHFSAVEPLINQLRSKSLNLTELGQQANSYFPAAISALTEKHASLAAQNDPWRAIIDAVAPTIQRVSPEIISRIREEIDRIQPPPN</sequence>
<dbReference type="OrthoDB" id="5779738at2759"/>
<evidence type="ECO:0000256" key="2">
    <source>
        <dbReference type="SAM" id="SignalP"/>
    </source>
</evidence>
<name>A0A8S1HAR6_9PELO</name>
<dbReference type="EMBL" id="CAJGYM010000032">
    <property type="protein sequence ID" value="CAD6193109.1"/>
    <property type="molecule type" value="Genomic_DNA"/>
</dbReference>
<reference evidence="3" key="1">
    <citation type="submission" date="2020-10" db="EMBL/GenBank/DDBJ databases">
        <authorList>
            <person name="Kikuchi T."/>
        </authorList>
    </citation>
    <scope>NUCLEOTIDE SEQUENCE</scope>
    <source>
        <strain evidence="3">NKZ352</strain>
    </source>
</reference>
<comment type="caution">
    <text evidence="3">The sequence shown here is derived from an EMBL/GenBank/DDBJ whole genome shotgun (WGS) entry which is preliminary data.</text>
</comment>
<gene>
    <name evidence="3" type="ORF">CAUJ_LOCUS9028</name>
</gene>
<evidence type="ECO:0000313" key="4">
    <source>
        <dbReference type="Proteomes" id="UP000835052"/>
    </source>
</evidence>
<evidence type="ECO:0008006" key="5">
    <source>
        <dbReference type="Google" id="ProtNLM"/>
    </source>
</evidence>
<dbReference type="Proteomes" id="UP000835052">
    <property type="component" value="Unassembled WGS sequence"/>
</dbReference>
<accession>A0A8S1HAR6</accession>
<proteinExistence type="predicted"/>
<feature type="region of interest" description="Disordered" evidence="1">
    <location>
        <begin position="201"/>
        <end position="220"/>
    </location>
</feature>
<feature type="chain" id="PRO_5035786591" description="DUF19 domain-containing protein" evidence="2">
    <location>
        <begin position="17"/>
        <end position="506"/>
    </location>
</feature>
<keyword evidence="4" id="KW-1185">Reference proteome</keyword>
<protein>
    <recommendedName>
        <fullName evidence="5">DUF19 domain-containing protein</fullName>
    </recommendedName>
</protein>
<keyword evidence="2" id="KW-0732">Signal</keyword>
<evidence type="ECO:0000313" key="3">
    <source>
        <dbReference type="EMBL" id="CAD6193109.1"/>
    </source>
</evidence>
<organism evidence="3 4">
    <name type="scientific">Caenorhabditis auriculariae</name>
    <dbReference type="NCBI Taxonomy" id="2777116"/>
    <lineage>
        <taxon>Eukaryota</taxon>
        <taxon>Metazoa</taxon>
        <taxon>Ecdysozoa</taxon>
        <taxon>Nematoda</taxon>
        <taxon>Chromadorea</taxon>
        <taxon>Rhabditida</taxon>
        <taxon>Rhabditina</taxon>
        <taxon>Rhabditomorpha</taxon>
        <taxon>Rhabditoidea</taxon>
        <taxon>Rhabditidae</taxon>
        <taxon>Peloderinae</taxon>
        <taxon>Caenorhabditis</taxon>
    </lineage>
</organism>
<feature type="signal peptide" evidence="2">
    <location>
        <begin position="1"/>
        <end position="16"/>
    </location>
</feature>
<dbReference type="AlphaFoldDB" id="A0A8S1HAR6"/>